<organism evidence="4 5">
    <name type="scientific">Leptospira santarosai str. CBC1416</name>
    <dbReference type="NCBI Taxonomy" id="1193059"/>
    <lineage>
        <taxon>Bacteria</taxon>
        <taxon>Pseudomonadati</taxon>
        <taxon>Spirochaetota</taxon>
        <taxon>Spirochaetia</taxon>
        <taxon>Leptospirales</taxon>
        <taxon>Leptospiraceae</taxon>
        <taxon>Leptospira</taxon>
    </lineage>
</organism>
<dbReference type="InterPro" id="IPR025875">
    <property type="entry name" value="Leu-rich_rpt_4"/>
</dbReference>
<protein>
    <submittedName>
        <fullName evidence="4">Leucine rich repeat protein</fullName>
    </submittedName>
</protein>
<dbReference type="Proteomes" id="UP000012149">
    <property type="component" value="Unassembled WGS sequence"/>
</dbReference>
<feature type="region of interest" description="Disordered" evidence="3">
    <location>
        <begin position="1"/>
        <end position="20"/>
    </location>
</feature>
<comment type="caution">
    <text evidence="4">The sequence shown here is derived from an EMBL/GenBank/DDBJ whole genome shotgun (WGS) entry which is preliminary data.</text>
</comment>
<evidence type="ECO:0000256" key="1">
    <source>
        <dbReference type="ARBA" id="ARBA00022614"/>
    </source>
</evidence>
<evidence type="ECO:0000256" key="2">
    <source>
        <dbReference type="ARBA" id="ARBA00022737"/>
    </source>
</evidence>
<dbReference type="PROSITE" id="PS51450">
    <property type="entry name" value="LRR"/>
    <property type="match status" value="2"/>
</dbReference>
<dbReference type="InterPro" id="IPR032675">
    <property type="entry name" value="LRR_dom_sf"/>
</dbReference>
<dbReference type="Pfam" id="PF12799">
    <property type="entry name" value="LRR_4"/>
    <property type="match status" value="1"/>
</dbReference>
<dbReference type="PANTHER" id="PTHR46652:SF3">
    <property type="entry name" value="LEUCINE-RICH REPEAT-CONTAINING PROTEIN 9"/>
    <property type="match status" value="1"/>
</dbReference>
<dbReference type="EMBL" id="AKWE02000035">
    <property type="protein sequence ID" value="EMO59307.1"/>
    <property type="molecule type" value="Genomic_DNA"/>
</dbReference>
<reference evidence="4 5" key="1">
    <citation type="submission" date="2013-01" db="EMBL/GenBank/DDBJ databases">
        <authorList>
            <person name="Harkins D.M."/>
            <person name="Durkin A.S."/>
            <person name="Brinkac L.M."/>
            <person name="Haft D.H."/>
            <person name="Selengut J.D."/>
            <person name="Sanka R."/>
            <person name="DePew J."/>
            <person name="Purushe J."/>
            <person name="Matthias M.A."/>
            <person name="Vinetz J.M."/>
            <person name="Sutton G.G."/>
            <person name="Nierman W.C."/>
            <person name="Fouts D.E."/>
        </authorList>
    </citation>
    <scope>NUCLEOTIDE SEQUENCE [LARGE SCALE GENOMIC DNA]</scope>
    <source>
        <strain evidence="4 5">CBC1416</strain>
    </source>
</reference>
<dbReference type="SUPFAM" id="SSF52075">
    <property type="entry name" value="Outer arm dynein light chain 1"/>
    <property type="match status" value="1"/>
</dbReference>
<dbReference type="Gene3D" id="3.80.10.10">
    <property type="entry name" value="Ribonuclease Inhibitor"/>
    <property type="match status" value="1"/>
</dbReference>
<evidence type="ECO:0000256" key="3">
    <source>
        <dbReference type="SAM" id="MobiDB-lite"/>
    </source>
</evidence>
<dbReference type="InterPro" id="IPR050836">
    <property type="entry name" value="SDS22/Internalin_LRR"/>
</dbReference>
<dbReference type="AlphaFoldDB" id="M6VP65"/>
<evidence type="ECO:0000313" key="5">
    <source>
        <dbReference type="Proteomes" id="UP000012149"/>
    </source>
</evidence>
<keyword evidence="2" id="KW-0677">Repeat</keyword>
<accession>M6VP65</accession>
<gene>
    <name evidence="4" type="ORF">LEP1GSC161_2423</name>
</gene>
<proteinExistence type="predicted"/>
<keyword evidence="1" id="KW-0433">Leucine-rich repeat</keyword>
<evidence type="ECO:0000313" key="4">
    <source>
        <dbReference type="EMBL" id="EMO59307.1"/>
    </source>
</evidence>
<dbReference type="InterPro" id="IPR001611">
    <property type="entry name" value="Leu-rich_rpt"/>
</dbReference>
<dbReference type="PANTHER" id="PTHR46652">
    <property type="entry name" value="LEUCINE-RICH REPEAT AND IQ DOMAIN-CONTAINING PROTEIN 1-RELATED"/>
    <property type="match status" value="1"/>
</dbReference>
<name>M6VP65_9LEPT</name>
<dbReference type="SMART" id="SM00365">
    <property type="entry name" value="LRR_SD22"/>
    <property type="match status" value="5"/>
</dbReference>
<sequence>MKDDGLANTKSATVKKNPEPSNEYLKEWEELANSKSLHRDLTRHFIYLADTPGFEPVVAAMMQKAQKAEIREDLLVIHFEEGRVITASPPVSSNLYVKWPASFQKLIQQHGRIVFGKYGDIQLGDHGIFDFDMFDDGDDVFELFKGKGANARSPLFSNAPNKTSWLYHPKLKNSQGEPAIFPCTHELEDEIDPVYSNVGSLFLERVADKMYLTISIPETAPTNSTSQENASWWSYVDYAAFEDESYYQKSDNGPLKEPFPDDVLSKLENLKVADIPDLQILPLDKLSNLQELTIYNYEKVKLTNLNGIEKLTHLTELRATRNKIEDITPMGTLKELKTLDLQYNKIVNIAPLAHCRKLEYIYLTKNKIKDISTVFGLESLVRIWIEDNPVSEKTLEELQNKKPDLQINTQ</sequence>